<feature type="compositionally biased region" description="Polar residues" evidence="5">
    <location>
        <begin position="528"/>
        <end position="538"/>
    </location>
</feature>
<proteinExistence type="inferred from homology"/>
<feature type="compositionally biased region" description="Basic and acidic residues" evidence="5">
    <location>
        <begin position="147"/>
        <end position="156"/>
    </location>
</feature>
<comment type="caution">
    <text evidence="7">The sequence shown here is derived from an EMBL/GenBank/DDBJ whole genome shotgun (WGS) entry which is preliminary data.</text>
</comment>
<feature type="non-terminal residue" evidence="7">
    <location>
        <position position="1"/>
    </location>
</feature>
<dbReference type="STRING" id="5539.A0A3E2HP28"/>
<dbReference type="InterPro" id="IPR023167">
    <property type="entry name" value="Yap1_redox_dom_sf"/>
</dbReference>
<name>A0A3E2HP28_SCYLI</name>
<sequence>MESRTISRTPLNPRFTLSPDQEKLLLAALYSNTSVPAVYNSITSNNNNSSTTNNNNYNNNDNSNITNITASNLSTIDTLSMAPSSLDSPLEPTPASATMNSFDESPFIDYDYDFDADGLDFDFPNDPVAHGQMIGNLPGTSSDGDQETTHDKRGHPDDEDDEGGGKRREGEEKASKKPGRKPLTSEPTSKRKAQNRAAQRAFRERKEKHLKDLETKVEDLQKASESANHENSILRAQIEKMSLELREYKKRLSLASAASRPLGGGYQNSMAGRGPGVSTVNDINFQFEFPRFGRLNQPQSFKSIQASAALSSSNASKSSKSTSNDQNSASSRSQVVTQSPTSSTSLTNNKNNGGTSSDKNNDNNATPAAGFNQTISQRDVTDMSTFSGLFSPALLESVSKSQSPFDFLAGKDSYTSRSSLDSGSGSGSGSGQPSTSHSSPSTSSNSIHGTTSSCGTSPEPASQSPSYNKPSENTLGTIGEEHGKCLSGSSPGEISFCQKLNEACGNPHNPIPRTISSSLTQASSGASVNTSSNANNHPTDPLLSTPKFDYHGIDFFAAQNGNQFDPQLYGDYREPQDNILTNGGFGDSFFTEAFPYTGSDLTSPYTTVASPKKDLVSQIDQAQSADDDVEVVPGEDVTKMLTCNTIWDRLQACPKLKEGEFDLDGLCKDLQKKAKCSETGAVVNESDFHEVLETYVGHKVDSSSMATMVRNG</sequence>
<dbReference type="GO" id="GO:0034599">
    <property type="term" value="P:cellular response to oxidative stress"/>
    <property type="evidence" value="ECO:0007669"/>
    <property type="project" value="UniProtKB-ARBA"/>
</dbReference>
<accession>A0A3E2HP28</accession>
<dbReference type="AlphaFoldDB" id="A0A3E2HP28"/>
<dbReference type="InterPro" id="IPR004827">
    <property type="entry name" value="bZIP"/>
</dbReference>
<feature type="domain" description="BZIP" evidence="6">
    <location>
        <begin position="185"/>
        <end position="248"/>
    </location>
</feature>
<dbReference type="PROSITE" id="PS00036">
    <property type="entry name" value="BZIP_BASIC"/>
    <property type="match status" value="1"/>
</dbReference>
<dbReference type="CDD" id="cd14688">
    <property type="entry name" value="bZIP_YAP"/>
    <property type="match status" value="1"/>
</dbReference>
<feature type="compositionally biased region" description="Polar residues" evidence="5">
    <location>
        <begin position="447"/>
        <end position="476"/>
    </location>
</feature>
<evidence type="ECO:0000256" key="4">
    <source>
        <dbReference type="ARBA" id="ARBA00038132"/>
    </source>
</evidence>
<comment type="subcellular location">
    <subcellularLocation>
        <location evidence="2">Cytoplasm</location>
    </subcellularLocation>
    <subcellularLocation>
        <location evidence="1">Nucleus</location>
    </subcellularLocation>
</comment>
<dbReference type="Pfam" id="PF00170">
    <property type="entry name" value="bZIP_1"/>
    <property type="match status" value="1"/>
</dbReference>
<dbReference type="SMART" id="SM00338">
    <property type="entry name" value="BRLZ"/>
    <property type="match status" value="1"/>
</dbReference>
<protein>
    <recommendedName>
        <fullName evidence="6">BZIP domain-containing protein</fullName>
    </recommendedName>
</protein>
<gene>
    <name evidence="7" type="ORF">B7463_g1192</name>
</gene>
<dbReference type="Gene3D" id="1.20.5.170">
    <property type="match status" value="1"/>
</dbReference>
<feature type="compositionally biased region" description="Basic and acidic residues" evidence="5">
    <location>
        <begin position="201"/>
        <end position="213"/>
    </location>
</feature>
<dbReference type="InterPro" id="IPR050936">
    <property type="entry name" value="AP-1-like"/>
</dbReference>
<feature type="compositionally biased region" description="Low complexity" evidence="5">
    <location>
        <begin position="431"/>
        <end position="446"/>
    </location>
</feature>
<feature type="region of interest" description="Disordered" evidence="5">
    <location>
        <begin position="123"/>
        <end position="213"/>
    </location>
</feature>
<feature type="compositionally biased region" description="Low complexity" evidence="5">
    <location>
        <begin position="516"/>
        <end position="527"/>
    </location>
</feature>
<dbReference type="EMBL" id="NCSJ02000012">
    <property type="protein sequence ID" value="RFU35130.1"/>
    <property type="molecule type" value="Genomic_DNA"/>
</dbReference>
<feature type="region of interest" description="Disordered" evidence="5">
    <location>
        <begin position="311"/>
        <end position="376"/>
    </location>
</feature>
<dbReference type="PROSITE" id="PS50217">
    <property type="entry name" value="BZIP"/>
    <property type="match status" value="1"/>
</dbReference>
<feature type="region of interest" description="Disordered" evidence="5">
    <location>
        <begin position="83"/>
        <end position="102"/>
    </location>
</feature>
<feature type="compositionally biased region" description="Low complexity" evidence="5">
    <location>
        <begin position="414"/>
        <end position="423"/>
    </location>
</feature>
<organism evidence="7 8">
    <name type="scientific">Scytalidium lignicola</name>
    <name type="common">Hyphomycete</name>
    <dbReference type="NCBI Taxonomy" id="5539"/>
    <lineage>
        <taxon>Eukaryota</taxon>
        <taxon>Fungi</taxon>
        <taxon>Dikarya</taxon>
        <taxon>Ascomycota</taxon>
        <taxon>Pezizomycotina</taxon>
        <taxon>Leotiomycetes</taxon>
        <taxon>Leotiomycetes incertae sedis</taxon>
        <taxon>Scytalidium</taxon>
    </lineage>
</organism>
<dbReference type="GO" id="GO:0001228">
    <property type="term" value="F:DNA-binding transcription activator activity, RNA polymerase II-specific"/>
    <property type="evidence" value="ECO:0007669"/>
    <property type="project" value="TreeGrafter"/>
</dbReference>
<feature type="compositionally biased region" description="Low complexity" evidence="5">
    <location>
        <begin position="311"/>
        <end position="364"/>
    </location>
</feature>
<dbReference type="Proteomes" id="UP000258309">
    <property type="component" value="Unassembled WGS sequence"/>
</dbReference>
<dbReference type="PANTHER" id="PTHR40621">
    <property type="entry name" value="TRANSCRIPTION FACTOR KAPC-RELATED"/>
    <property type="match status" value="1"/>
</dbReference>
<reference evidence="7 8" key="1">
    <citation type="submission" date="2018-05" db="EMBL/GenBank/DDBJ databases">
        <title>Draft genome sequence of Scytalidium lignicola DSM 105466, a ubiquitous saprotrophic fungus.</title>
        <authorList>
            <person name="Buettner E."/>
            <person name="Gebauer A.M."/>
            <person name="Hofrichter M."/>
            <person name="Liers C."/>
            <person name="Kellner H."/>
        </authorList>
    </citation>
    <scope>NUCLEOTIDE SEQUENCE [LARGE SCALE GENOMIC DNA]</scope>
    <source>
        <strain evidence="7 8">DSM 105466</strain>
    </source>
</reference>
<evidence type="ECO:0000313" key="8">
    <source>
        <dbReference type="Proteomes" id="UP000258309"/>
    </source>
</evidence>
<dbReference type="PANTHER" id="PTHR40621:SF6">
    <property type="entry name" value="AP-1-LIKE TRANSCRIPTION FACTOR YAP1-RELATED"/>
    <property type="match status" value="1"/>
</dbReference>
<dbReference type="SUPFAM" id="SSF111430">
    <property type="entry name" value="YAP1 redox domain"/>
    <property type="match status" value="1"/>
</dbReference>
<dbReference type="GO" id="GO:0000976">
    <property type="term" value="F:transcription cis-regulatory region binding"/>
    <property type="evidence" value="ECO:0007669"/>
    <property type="project" value="InterPro"/>
</dbReference>
<evidence type="ECO:0000256" key="3">
    <source>
        <dbReference type="ARBA" id="ARBA00023242"/>
    </source>
</evidence>
<feature type="region of interest" description="Disordered" evidence="5">
    <location>
        <begin position="414"/>
        <end position="485"/>
    </location>
</feature>
<dbReference type="FunFam" id="1.20.5.170:FF:000067">
    <property type="entry name" value="BZIP transcription factor"/>
    <property type="match status" value="1"/>
</dbReference>
<evidence type="ECO:0000256" key="5">
    <source>
        <dbReference type="SAM" id="MobiDB-lite"/>
    </source>
</evidence>
<dbReference type="InterPro" id="IPR013910">
    <property type="entry name" value="TF_PAP1"/>
</dbReference>
<dbReference type="InterPro" id="IPR046347">
    <property type="entry name" value="bZIP_sf"/>
</dbReference>
<dbReference type="Gene3D" id="1.10.238.100">
    <property type="entry name" value="YAP1 redox domain. Chain B"/>
    <property type="match status" value="1"/>
</dbReference>
<dbReference type="OMA" id="LNMACGN"/>
<feature type="compositionally biased region" description="Basic and acidic residues" evidence="5">
    <location>
        <begin position="163"/>
        <end position="175"/>
    </location>
</feature>
<evidence type="ECO:0000313" key="7">
    <source>
        <dbReference type="EMBL" id="RFU35130.1"/>
    </source>
</evidence>
<dbReference type="GO" id="GO:0005737">
    <property type="term" value="C:cytoplasm"/>
    <property type="evidence" value="ECO:0007669"/>
    <property type="project" value="UniProtKB-SubCell"/>
</dbReference>
<keyword evidence="3" id="KW-0539">Nucleus</keyword>
<dbReference type="Pfam" id="PF08601">
    <property type="entry name" value="PAP1"/>
    <property type="match status" value="1"/>
</dbReference>
<comment type="similarity">
    <text evidence="4">Belongs to the bZIP family. YAP subfamily.</text>
</comment>
<dbReference type="SUPFAM" id="SSF57959">
    <property type="entry name" value="Leucine zipper domain"/>
    <property type="match status" value="1"/>
</dbReference>
<feature type="region of interest" description="Disordered" evidence="5">
    <location>
        <begin position="508"/>
        <end position="543"/>
    </location>
</feature>
<dbReference type="GO" id="GO:0090575">
    <property type="term" value="C:RNA polymerase II transcription regulator complex"/>
    <property type="evidence" value="ECO:0007669"/>
    <property type="project" value="TreeGrafter"/>
</dbReference>
<keyword evidence="8" id="KW-1185">Reference proteome</keyword>
<feature type="non-terminal residue" evidence="7">
    <location>
        <position position="712"/>
    </location>
</feature>
<evidence type="ECO:0000256" key="1">
    <source>
        <dbReference type="ARBA" id="ARBA00004123"/>
    </source>
</evidence>
<evidence type="ECO:0000259" key="6">
    <source>
        <dbReference type="PROSITE" id="PS50217"/>
    </source>
</evidence>
<evidence type="ECO:0000256" key="2">
    <source>
        <dbReference type="ARBA" id="ARBA00004496"/>
    </source>
</evidence>
<dbReference type="OrthoDB" id="5380163at2759"/>